<dbReference type="SUPFAM" id="SSF81853">
    <property type="entry name" value="Family 10 polysaccharide lyase"/>
    <property type="match status" value="1"/>
</dbReference>
<dbReference type="Gene3D" id="1.50.10.20">
    <property type="match status" value="2"/>
</dbReference>
<evidence type="ECO:0000313" key="1">
    <source>
        <dbReference type="EMBL" id="GAG54242.1"/>
    </source>
</evidence>
<reference evidence="1" key="1">
    <citation type="journal article" date="2014" name="Front. Microbiol.">
        <title>High frequency of phylogenetically diverse reductive dehalogenase-homologous genes in deep subseafloor sedimentary metagenomes.</title>
        <authorList>
            <person name="Kawai M."/>
            <person name="Futagami T."/>
            <person name="Toyoda A."/>
            <person name="Takaki Y."/>
            <person name="Nishi S."/>
            <person name="Hori S."/>
            <person name="Arai W."/>
            <person name="Tsubouchi T."/>
            <person name="Morono Y."/>
            <person name="Uchiyama I."/>
            <person name="Ito T."/>
            <person name="Fujiyama A."/>
            <person name="Inagaki F."/>
            <person name="Takami H."/>
        </authorList>
    </citation>
    <scope>NUCLEOTIDE SEQUENCE</scope>
    <source>
        <strain evidence="1">Expedition CK06-06</strain>
    </source>
</reference>
<accession>X0Z751</accession>
<dbReference type="AlphaFoldDB" id="X0Z751"/>
<dbReference type="CDD" id="cd00688">
    <property type="entry name" value="ISOPREN_C2_like"/>
    <property type="match status" value="1"/>
</dbReference>
<gene>
    <name evidence="1" type="ORF">S01H4_19006</name>
</gene>
<feature type="non-terminal residue" evidence="1">
    <location>
        <position position="1"/>
    </location>
</feature>
<protein>
    <recommendedName>
        <fullName evidence="2">Squalene cyclase C-terminal domain-containing protein</fullName>
    </recommendedName>
</protein>
<organism evidence="1">
    <name type="scientific">marine sediment metagenome</name>
    <dbReference type="NCBI Taxonomy" id="412755"/>
    <lineage>
        <taxon>unclassified sequences</taxon>
        <taxon>metagenomes</taxon>
        <taxon>ecological metagenomes</taxon>
    </lineage>
</organism>
<comment type="caution">
    <text evidence="1">The sequence shown here is derived from an EMBL/GenBank/DDBJ whole genome shotgun (WGS) entry which is preliminary data.</text>
</comment>
<name>X0Z751_9ZZZZ</name>
<sequence length="240" mass="27502">TSDMKKAVTFILSQQQEEGCCKATSFFSWNEVETTTAALYGLVSVDYKGAALNKGINWLIKKQKDNGSWNDDCWDTSWALYLLFRYNYPASNPIIKSACQWLVDDQRDDGSWKTRLPNLRQFESLWTTPPVLFALAETAQYQETIIKGLKYLNKKQNKNGSFGRKDASKTGLALLAFSSLSKYPDLIEEYKPSAERAVQWFLSNQRRNGTWPGGFHPFDVIDTAFSIWGINKFLEIFIKK</sequence>
<dbReference type="EMBL" id="BART01008452">
    <property type="protein sequence ID" value="GAG54242.1"/>
    <property type="molecule type" value="Genomic_DNA"/>
</dbReference>
<proteinExistence type="predicted"/>
<evidence type="ECO:0008006" key="2">
    <source>
        <dbReference type="Google" id="ProtNLM"/>
    </source>
</evidence>